<keyword evidence="2" id="KW-1185">Reference proteome</keyword>
<protein>
    <submittedName>
        <fullName evidence="1">Uncharacterized protein</fullName>
    </submittedName>
</protein>
<reference evidence="1 2" key="1">
    <citation type="submission" date="2018-08" db="EMBL/GenBank/DDBJ databases">
        <title>Genome and evolution of the arbuscular mycorrhizal fungus Diversispora epigaea (formerly Glomus versiforme) and its bacterial endosymbionts.</title>
        <authorList>
            <person name="Sun X."/>
            <person name="Fei Z."/>
            <person name="Harrison M."/>
        </authorList>
    </citation>
    <scope>NUCLEOTIDE SEQUENCE [LARGE SCALE GENOMIC DNA]</scope>
    <source>
        <strain evidence="1 2">IT104</strain>
    </source>
</reference>
<dbReference type="AlphaFoldDB" id="A0A397J2W3"/>
<dbReference type="EMBL" id="PQFF01000137">
    <property type="protein sequence ID" value="RHZ79433.1"/>
    <property type="molecule type" value="Genomic_DNA"/>
</dbReference>
<proteinExistence type="predicted"/>
<sequence length="601" mass="71117">MISQFKFRHRIFDTTIKFLVIFMLFLAIRYIQYNWITDYEEENIENIVITSEAMTNENIKMMIITTTMTTTATATATATTTTTATATTATTTTITTTATTTTTKTNTPIEISTILPKINDQDYINNSYINDAYVMESLKNENANIIKAKHPEKIFRVMTEHLKKTYYVSEKLRIIIEHQMNKISPSFFRVQVLGDRIFSPQQVTSQNLSRFIFEAPLMDPGSYSLQVRLIFYNYLEIFTLETKIDPEIPNINSLDKFIVNGDNWNFTVESQDIIIQQINNDNKIRNSCSNSNTDILTGRWDKDLKSYYPYKCNIPKYKDSEFPKLFQKQYYRYNWIRFLGDSNTQALFQLLYRSNMGNKIKCNRVHKMKDVNDIKNRRITYFCTLPYSDVSTNYEKDDPRPKELILTYEWYFPSNFYNLENLLKGSFEDVCKPCEKCRLRSRCKFDDNDESRICTTKHADYTFISIGSHTPEWNETNNDKYLNGIFNHIQNYYSNRKFTFSTTNAVDIHKIPKRFKRQYLIRNEYRIARNNDLLRNYVRKSIEQGYENIDLLDIFSTSQPIWEFSKDAVHYNTSLYNIQAQLVIDKLLHWLEKQNSLIYES</sequence>
<evidence type="ECO:0000313" key="1">
    <source>
        <dbReference type="EMBL" id="RHZ79433.1"/>
    </source>
</evidence>
<accession>A0A397J2W3</accession>
<evidence type="ECO:0000313" key="2">
    <source>
        <dbReference type="Proteomes" id="UP000266861"/>
    </source>
</evidence>
<organism evidence="1 2">
    <name type="scientific">Diversispora epigaea</name>
    <dbReference type="NCBI Taxonomy" id="1348612"/>
    <lineage>
        <taxon>Eukaryota</taxon>
        <taxon>Fungi</taxon>
        <taxon>Fungi incertae sedis</taxon>
        <taxon>Mucoromycota</taxon>
        <taxon>Glomeromycotina</taxon>
        <taxon>Glomeromycetes</taxon>
        <taxon>Diversisporales</taxon>
        <taxon>Diversisporaceae</taxon>
        <taxon>Diversispora</taxon>
    </lineage>
</organism>
<name>A0A397J2W3_9GLOM</name>
<comment type="caution">
    <text evidence="1">The sequence shown here is derived from an EMBL/GenBank/DDBJ whole genome shotgun (WGS) entry which is preliminary data.</text>
</comment>
<dbReference type="Proteomes" id="UP000266861">
    <property type="component" value="Unassembled WGS sequence"/>
</dbReference>
<dbReference type="OrthoDB" id="2317628at2759"/>
<gene>
    <name evidence="1" type="ORF">Glove_146g57</name>
</gene>